<protein>
    <recommendedName>
        <fullName evidence="3">RNA exonuclease 4</fullName>
    </recommendedName>
</protein>
<dbReference type="SUPFAM" id="SSF53098">
    <property type="entry name" value="Ribonuclease H-like"/>
    <property type="match status" value="1"/>
</dbReference>
<dbReference type="GO" id="GO:0006364">
    <property type="term" value="P:rRNA processing"/>
    <property type="evidence" value="ECO:0007669"/>
    <property type="project" value="UniProtKB-KW"/>
</dbReference>
<dbReference type="PANTHER" id="PTHR12801">
    <property type="entry name" value="RNA EXONUCLEASE REXO1 / RECO3 FAMILY MEMBER-RELATED"/>
    <property type="match status" value="1"/>
</dbReference>
<feature type="transmembrane region" description="Helical" evidence="11">
    <location>
        <begin position="6"/>
        <end position="24"/>
    </location>
</feature>
<dbReference type="GO" id="GO:0005634">
    <property type="term" value="C:nucleus"/>
    <property type="evidence" value="ECO:0007669"/>
    <property type="project" value="UniProtKB-SubCell"/>
</dbReference>
<comment type="subcellular location">
    <subcellularLocation>
        <location evidence="1">Nucleus</location>
    </subcellularLocation>
</comment>
<feature type="compositionally biased region" description="Polar residues" evidence="10">
    <location>
        <begin position="59"/>
        <end position="75"/>
    </location>
</feature>
<dbReference type="EMBL" id="HG937693">
    <property type="protein sequence ID" value="CDP33928.1"/>
    <property type="molecule type" value="Genomic_DNA"/>
</dbReference>
<organism evidence="13">
    <name type="scientific">Blastobotrys adeninivorans</name>
    <name type="common">Yeast</name>
    <name type="synonym">Arxula adeninivorans</name>
    <dbReference type="NCBI Taxonomy" id="409370"/>
    <lineage>
        <taxon>Eukaryota</taxon>
        <taxon>Fungi</taxon>
        <taxon>Dikarya</taxon>
        <taxon>Ascomycota</taxon>
        <taxon>Saccharomycotina</taxon>
        <taxon>Dipodascomycetes</taxon>
        <taxon>Dipodascales</taxon>
        <taxon>Trichomonascaceae</taxon>
        <taxon>Blastobotrys</taxon>
    </lineage>
</organism>
<dbReference type="PhylomeDB" id="A0A060SYX4"/>
<dbReference type="InterPro" id="IPR036397">
    <property type="entry name" value="RNaseH_sf"/>
</dbReference>
<dbReference type="PANTHER" id="PTHR12801:SF45">
    <property type="entry name" value="RNA EXONUCLEASE 4"/>
    <property type="match status" value="1"/>
</dbReference>
<keyword evidence="8" id="KW-0539">Nucleus</keyword>
<keyword evidence="6" id="KW-0378">Hydrolase</keyword>
<proteinExistence type="inferred from homology"/>
<dbReference type="InterPro" id="IPR037431">
    <property type="entry name" value="REX4_DEDDh_dom"/>
</dbReference>
<evidence type="ECO:0000256" key="1">
    <source>
        <dbReference type="ARBA" id="ARBA00004123"/>
    </source>
</evidence>
<dbReference type="GO" id="GO:0003676">
    <property type="term" value="F:nucleic acid binding"/>
    <property type="evidence" value="ECO:0007669"/>
    <property type="project" value="InterPro"/>
</dbReference>
<evidence type="ECO:0000256" key="9">
    <source>
        <dbReference type="ARBA" id="ARBA00025599"/>
    </source>
</evidence>
<evidence type="ECO:0000313" key="13">
    <source>
        <dbReference type="EMBL" id="CDP33928.1"/>
    </source>
</evidence>
<dbReference type="InterPro" id="IPR012337">
    <property type="entry name" value="RNaseH-like_sf"/>
</dbReference>
<comment type="similarity">
    <text evidence="2">Belongs to the REXO4 family.</text>
</comment>
<reference evidence="13" key="2">
    <citation type="submission" date="2014-06" db="EMBL/GenBank/DDBJ databases">
        <title>The complete genome of Blastobotrys (Arxula) adeninivorans LS3 - a yeast of biotechnological interest.</title>
        <authorList>
            <person name="Kunze G."/>
            <person name="Gaillardin C."/>
            <person name="Czernicka M."/>
            <person name="Durrens P."/>
            <person name="Martin T."/>
            <person name="Boer E."/>
            <person name="Gabaldon T."/>
            <person name="Cruz J."/>
            <person name="Talla E."/>
            <person name="Marck C."/>
            <person name="Goffeau A."/>
            <person name="Barbe V."/>
            <person name="Baret P."/>
            <person name="Baronian K."/>
            <person name="Beier S."/>
            <person name="Bleykasten C."/>
            <person name="Bode R."/>
            <person name="Casaregola S."/>
            <person name="Despons L."/>
            <person name="Fairhead C."/>
            <person name="Giersberg M."/>
            <person name="Gierski P."/>
            <person name="Hahnel U."/>
            <person name="Hartmann A."/>
            <person name="Jankowska D."/>
            <person name="Jubin C."/>
            <person name="Jung P."/>
            <person name="Lafontaine I."/>
            <person name="Leh-Louis V."/>
            <person name="Lemaire M."/>
            <person name="Marcet-Houben M."/>
            <person name="Mascher M."/>
            <person name="Morel G."/>
            <person name="Richard G.-F."/>
            <person name="Riechen J."/>
            <person name="Sacerdot C."/>
            <person name="Sarkar A."/>
            <person name="Savel G."/>
            <person name="Schacherer J."/>
            <person name="Sherman D."/>
            <person name="Straub M.-L."/>
            <person name="Stein N."/>
            <person name="Thierry A."/>
            <person name="Trautwein-Schult A."/>
            <person name="Westhof E."/>
            <person name="Worch S."/>
            <person name="Dujon B."/>
            <person name="Souciet J.-L."/>
            <person name="Wincker P."/>
            <person name="Scholz U."/>
            <person name="Neuveglise N."/>
        </authorList>
    </citation>
    <scope>NUCLEOTIDE SEQUENCE</scope>
    <source>
        <strain evidence="13">LS3</strain>
    </source>
</reference>
<keyword evidence="4" id="KW-0698">rRNA processing</keyword>
<dbReference type="Pfam" id="PF00929">
    <property type="entry name" value="RNase_T"/>
    <property type="match status" value="1"/>
</dbReference>
<dbReference type="CDD" id="cd06144">
    <property type="entry name" value="REX4_like"/>
    <property type="match status" value="1"/>
</dbReference>
<evidence type="ECO:0000256" key="10">
    <source>
        <dbReference type="SAM" id="MobiDB-lite"/>
    </source>
</evidence>
<dbReference type="SMART" id="SM00479">
    <property type="entry name" value="EXOIII"/>
    <property type="match status" value="1"/>
</dbReference>
<feature type="domain" description="Exonuclease" evidence="12">
    <location>
        <begin position="182"/>
        <end position="343"/>
    </location>
</feature>
<comment type="function">
    <text evidence="9">Exoribonuclease involved in ribosome biosynthesis. Involved in the processing of ITS1, the internal transcribed spacer localized between the 18S and 5.8S rRNAs.</text>
</comment>
<sequence>MGIYTTIGVSISLILSLIGLYTFYPRASSNPRSCTKARTRVYTKRTKTGKKIKHRAKSNPDQMAPTTGDLSSNWKRLQATLKGSSKDAKINKRTPSNTKAKKVSSRSINAQSGTVETDRTKPIAIVDKVDANSVTRLASESKPDLQVYLGADDTSLVRTGDGKAQLVLSSSSSTSKRQEAGNYVAIDCEFVGVGIEGRQSALARVSIVNYYGHVLLDTFVKPKERVSDWRTWVSGVSPKDMKHAIRLEECQKKVAEIFRGRVVVGHAIHNDLKALMISHPKSDIRDTSLHRPFRKLAKGGPPSLKMLADKVLNLTIQTGEHSSVEDAQATMLLFRLNKKQFDLALRHKKTNKK</sequence>
<evidence type="ECO:0000256" key="7">
    <source>
        <dbReference type="ARBA" id="ARBA00022839"/>
    </source>
</evidence>
<evidence type="ECO:0000259" key="12">
    <source>
        <dbReference type="SMART" id="SM00479"/>
    </source>
</evidence>
<keyword evidence="7" id="KW-0269">Exonuclease</keyword>
<dbReference type="GO" id="GO:0000027">
    <property type="term" value="P:ribosomal large subunit assembly"/>
    <property type="evidence" value="ECO:0007669"/>
    <property type="project" value="TreeGrafter"/>
</dbReference>
<feature type="compositionally biased region" description="Polar residues" evidence="10">
    <location>
        <begin position="105"/>
        <end position="115"/>
    </location>
</feature>
<evidence type="ECO:0000256" key="2">
    <source>
        <dbReference type="ARBA" id="ARBA00010489"/>
    </source>
</evidence>
<accession>A0A060SYX4</accession>
<keyword evidence="11" id="KW-1133">Transmembrane helix</keyword>
<dbReference type="InterPro" id="IPR013520">
    <property type="entry name" value="Ribonucl_H"/>
</dbReference>
<feature type="compositionally biased region" description="Basic residues" evidence="10">
    <location>
        <begin position="45"/>
        <end position="57"/>
    </location>
</feature>
<dbReference type="Gene3D" id="3.30.420.10">
    <property type="entry name" value="Ribonuclease H-like superfamily/Ribonuclease H"/>
    <property type="match status" value="1"/>
</dbReference>
<evidence type="ECO:0000256" key="5">
    <source>
        <dbReference type="ARBA" id="ARBA00022722"/>
    </source>
</evidence>
<evidence type="ECO:0000256" key="3">
    <source>
        <dbReference type="ARBA" id="ARBA00016937"/>
    </source>
</evidence>
<keyword evidence="11" id="KW-0472">Membrane</keyword>
<evidence type="ECO:0000256" key="11">
    <source>
        <dbReference type="SAM" id="Phobius"/>
    </source>
</evidence>
<dbReference type="FunFam" id="3.30.420.10:FF:000007">
    <property type="entry name" value="Interferon-stimulated exonuclease gene 20"/>
    <property type="match status" value="1"/>
</dbReference>
<keyword evidence="5" id="KW-0540">Nuclease</keyword>
<dbReference type="GO" id="GO:0008408">
    <property type="term" value="F:3'-5' exonuclease activity"/>
    <property type="evidence" value="ECO:0007669"/>
    <property type="project" value="InterPro"/>
</dbReference>
<evidence type="ECO:0000256" key="6">
    <source>
        <dbReference type="ARBA" id="ARBA00022801"/>
    </source>
</evidence>
<gene>
    <name evidence="13" type="ORF">GNLVRS02_ARAD1C00792g</name>
</gene>
<evidence type="ECO:0000256" key="8">
    <source>
        <dbReference type="ARBA" id="ARBA00023242"/>
    </source>
</evidence>
<keyword evidence="11" id="KW-0812">Transmembrane</keyword>
<dbReference type="AlphaFoldDB" id="A0A060SYX4"/>
<name>A0A060SYX4_BLAAD</name>
<evidence type="ECO:0000256" key="4">
    <source>
        <dbReference type="ARBA" id="ARBA00022552"/>
    </source>
</evidence>
<dbReference type="InterPro" id="IPR047021">
    <property type="entry name" value="REXO1/3/4-like"/>
</dbReference>
<reference evidence="13" key="1">
    <citation type="submission" date="2014-02" db="EMBL/GenBank/DDBJ databases">
        <authorList>
            <person name="Genoscope - CEA"/>
        </authorList>
    </citation>
    <scope>NUCLEOTIDE SEQUENCE</scope>
    <source>
        <strain evidence="13">LS3</strain>
    </source>
</reference>
<feature type="region of interest" description="Disordered" evidence="10">
    <location>
        <begin position="45"/>
        <end position="115"/>
    </location>
</feature>